<protein>
    <submittedName>
        <fullName evidence="2">Uncharacterized protein LOC110280422</fullName>
    </submittedName>
</protein>
<reference evidence="1" key="1">
    <citation type="journal article" date="2016" name="Nat. Genet.">
        <title>The genome sequences of Arachis duranensis and Arachis ipaensis, the diploid ancestors of cultivated peanut.</title>
        <authorList>
            <person name="Bertioli D.J."/>
            <person name="Cannon S.B."/>
            <person name="Froenicke L."/>
            <person name="Huang G."/>
            <person name="Farmer A.D."/>
            <person name="Cannon E.K."/>
            <person name="Liu X."/>
            <person name="Gao D."/>
            <person name="Clevenger J."/>
            <person name="Dash S."/>
            <person name="Ren L."/>
            <person name="Moretzsohn M.C."/>
            <person name="Shirasawa K."/>
            <person name="Huang W."/>
            <person name="Vidigal B."/>
            <person name="Abernathy B."/>
            <person name="Chu Y."/>
            <person name="Niederhuth C.E."/>
            <person name="Umale P."/>
            <person name="Araujo A.C."/>
            <person name="Kozik A."/>
            <person name="Kim K.D."/>
            <person name="Burow M.D."/>
            <person name="Varshney R.K."/>
            <person name="Wang X."/>
            <person name="Zhang X."/>
            <person name="Barkley N."/>
            <person name="Guimaraes P.M."/>
            <person name="Isobe S."/>
            <person name="Guo B."/>
            <person name="Liao B."/>
            <person name="Stalker H.T."/>
            <person name="Schmitz R.J."/>
            <person name="Scheffler B.E."/>
            <person name="Leal-Bertioli S.C."/>
            <person name="Xun X."/>
            <person name="Jackson S.A."/>
            <person name="Michelmore R."/>
            <person name="Ozias-Akins P."/>
        </authorList>
    </citation>
    <scope>NUCLEOTIDE SEQUENCE [LARGE SCALE GENOMIC DNA]</scope>
    <source>
        <strain evidence="1">cv. V14167</strain>
    </source>
</reference>
<dbReference type="KEGG" id="adu:110280422"/>
<evidence type="ECO:0000313" key="2">
    <source>
        <dbReference type="RefSeq" id="XP_020997119.1"/>
    </source>
</evidence>
<dbReference type="AlphaFoldDB" id="A0A6P5NKC5"/>
<dbReference type="Proteomes" id="UP000515211">
    <property type="component" value="Chromosome 4"/>
</dbReference>
<proteinExistence type="predicted"/>
<sequence>MVGEAVRNGRIEPLLVGGEHVELSHLQFADDTILFCPPNTETVVHYKRLLRCFELMSGLSINYDKSNMIPVNCEQEWVDQACGLLGCKQAVLPVRYLGISLGANPRLVKTWKPVIDKVQEKLSLWKAKVLNKAGKLILIKSVLNSLPIYYLSLYKMPKAVADKLVALQRRFMWGKGDGKDGIPLVKWELVQAPKKAGGLGVGDAVLWNTALLFKWWWRFSKEDCPLWKKIVCSCNNLSPDVMLVNQKIPEKGGPWKDI</sequence>
<dbReference type="PANTHER" id="PTHR33116">
    <property type="entry name" value="REVERSE TRANSCRIPTASE ZINC-BINDING DOMAIN-CONTAINING PROTEIN-RELATED-RELATED"/>
    <property type="match status" value="1"/>
</dbReference>
<gene>
    <name evidence="2" type="primary">LOC110280422</name>
</gene>
<accession>A0A6P5NKC5</accession>
<name>A0A6P5NKC5_ARADU</name>
<keyword evidence="1" id="KW-1185">Reference proteome</keyword>
<organism evidence="1 2">
    <name type="scientific">Arachis duranensis</name>
    <name type="common">Wild peanut</name>
    <dbReference type="NCBI Taxonomy" id="130453"/>
    <lineage>
        <taxon>Eukaryota</taxon>
        <taxon>Viridiplantae</taxon>
        <taxon>Streptophyta</taxon>
        <taxon>Embryophyta</taxon>
        <taxon>Tracheophyta</taxon>
        <taxon>Spermatophyta</taxon>
        <taxon>Magnoliopsida</taxon>
        <taxon>eudicotyledons</taxon>
        <taxon>Gunneridae</taxon>
        <taxon>Pentapetalae</taxon>
        <taxon>rosids</taxon>
        <taxon>fabids</taxon>
        <taxon>Fabales</taxon>
        <taxon>Fabaceae</taxon>
        <taxon>Papilionoideae</taxon>
        <taxon>50 kb inversion clade</taxon>
        <taxon>dalbergioids sensu lato</taxon>
        <taxon>Dalbergieae</taxon>
        <taxon>Pterocarpus clade</taxon>
        <taxon>Arachis</taxon>
    </lineage>
</organism>
<dbReference type="RefSeq" id="XP_020997119.1">
    <property type="nucleotide sequence ID" value="XM_021141460.1"/>
</dbReference>
<dbReference type="GeneID" id="110280422"/>
<reference evidence="2" key="2">
    <citation type="submission" date="2025-08" db="UniProtKB">
        <authorList>
            <consortium name="RefSeq"/>
        </authorList>
    </citation>
    <scope>IDENTIFICATION</scope>
    <source>
        <tissue evidence="2">Whole plant</tissue>
    </source>
</reference>
<dbReference type="PANTHER" id="PTHR33116:SF78">
    <property type="entry name" value="OS12G0587133 PROTEIN"/>
    <property type="match status" value="1"/>
</dbReference>
<evidence type="ECO:0000313" key="1">
    <source>
        <dbReference type="Proteomes" id="UP000515211"/>
    </source>
</evidence>